<organism evidence="4 5">
    <name type="scientific">Prorocentrum cordatum</name>
    <dbReference type="NCBI Taxonomy" id="2364126"/>
    <lineage>
        <taxon>Eukaryota</taxon>
        <taxon>Sar</taxon>
        <taxon>Alveolata</taxon>
        <taxon>Dinophyceae</taxon>
        <taxon>Prorocentrales</taxon>
        <taxon>Prorocentraceae</taxon>
        <taxon>Prorocentrum</taxon>
    </lineage>
</organism>
<gene>
    <name evidence="4" type="ORF">PCOR1329_LOCUS58992</name>
</gene>
<keyword evidence="5" id="KW-1185">Reference proteome</keyword>
<keyword evidence="1" id="KW-0808">Transferase</keyword>
<dbReference type="Proteomes" id="UP001189429">
    <property type="component" value="Unassembled WGS sequence"/>
</dbReference>
<evidence type="ECO:0000256" key="1">
    <source>
        <dbReference type="ARBA" id="ARBA00022679"/>
    </source>
</evidence>
<feature type="transmembrane region" description="Helical" evidence="3">
    <location>
        <begin position="12"/>
        <end position="30"/>
    </location>
</feature>
<evidence type="ECO:0000256" key="2">
    <source>
        <dbReference type="SAM" id="MobiDB-lite"/>
    </source>
</evidence>
<dbReference type="Gene3D" id="3.90.550.20">
    <property type="match status" value="1"/>
</dbReference>
<sequence length="426" mass="47424">MAREKARPGTCTVPWAMFLLLVAICVWMLVTSQCSDALHGSVLRGGTRVVVQSSSPAEAQFLEAHGVPGFLDGAVARMVAEAGRASADPYALLGEELRRLPPRPGAAPGVGRPTAAPVARVPAEPAAPSGVPPADPRCDTVYTYWDYPKGPSLLVQLNLDTWRRHAPEMKLVLINESNIRDFVPDLPEEFFQLPYPAAKSDFVRASVLYHNGGLYMDTDFMMMLPLRPVLSNLESNDIISYSDSPEDDTVCQGHQYSSNWLAAKKGNVFHEVWWQNMRHKLTRMCDAGEFKLEKICCHEAFAPLPEKRKCHIPWAQLEWLKDPSKDADSRGPPRKDPTQKHGDADDAANKAAEDAAEVAAAVERGKAKSRQLPPGVRLYCLNGRRQLAPHHNGEIYWQPWDRNYSVHRQRPGGPEEVPLRHEVRLP</sequence>
<dbReference type="Pfam" id="PF04488">
    <property type="entry name" value="Gly_transf_sug"/>
    <property type="match status" value="1"/>
</dbReference>
<dbReference type="PANTHER" id="PTHR32385">
    <property type="entry name" value="MANNOSYL PHOSPHORYLINOSITOL CERAMIDE SYNTHASE"/>
    <property type="match status" value="1"/>
</dbReference>
<dbReference type="PANTHER" id="PTHR32385:SF15">
    <property type="entry name" value="INOSITOL PHOSPHOCERAMIDE MANNOSYLTRANSFERASE 1"/>
    <property type="match status" value="1"/>
</dbReference>
<evidence type="ECO:0008006" key="6">
    <source>
        <dbReference type="Google" id="ProtNLM"/>
    </source>
</evidence>
<comment type="caution">
    <text evidence="4">The sequence shown here is derived from an EMBL/GenBank/DDBJ whole genome shotgun (WGS) entry which is preliminary data.</text>
</comment>
<keyword evidence="3" id="KW-1133">Transmembrane helix</keyword>
<dbReference type="InterPro" id="IPR051706">
    <property type="entry name" value="Glycosyltransferase_domain"/>
</dbReference>
<feature type="region of interest" description="Disordered" evidence="2">
    <location>
        <begin position="322"/>
        <end position="355"/>
    </location>
</feature>
<dbReference type="InterPro" id="IPR007577">
    <property type="entry name" value="GlycoTrfase_DXD_sugar-bd_CS"/>
</dbReference>
<feature type="region of interest" description="Disordered" evidence="2">
    <location>
        <begin position="102"/>
        <end position="133"/>
    </location>
</feature>
<protein>
    <recommendedName>
        <fullName evidence="6">Alpha-1,4-N-acetylglucosaminyltransferase</fullName>
    </recommendedName>
</protein>
<evidence type="ECO:0000313" key="5">
    <source>
        <dbReference type="Proteomes" id="UP001189429"/>
    </source>
</evidence>
<feature type="compositionally biased region" description="Low complexity" evidence="2">
    <location>
        <begin position="106"/>
        <end position="128"/>
    </location>
</feature>
<dbReference type="InterPro" id="IPR029044">
    <property type="entry name" value="Nucleotide-diphossugar_trans"/>
</dbReference>
<accession>A0ABN9VNL4</accession>
<evidence type="ECO:0000256" key="3">
    <source>
        <dbReference type="SAM" id="Phobius"/>
    </source>
</evidence>
<reference evidence="4" key="1">
    <citation type="submission" date="2023-10" db="EMBL/GenBank/DDBJ databases">
        <authorList>
            <person name="Chen Y."/>
            <person name="Shah S."/>
            <person name="Dougan E. K."/>
            <person name="Thang M."/>
            <person name="Chan C."/>
        </authorList>
    </citation>
    <scope>NUCLEOTIDE SEQUENCE [LARGE SCALE GENOMIC DNA]</scope>
</reference>
<evidence type="ECO:0000313" key="4">
    <source>
        <dbReference type="EMBL" id="CAK0873934.1"/>
    </source>
</evidence>
<proteinExistence type="predicted"/>
<feature type="compositionally biased region" description="Basic and acidic residues" evidence="2">
    <location>
        <begin position="322"/>
        <end position="353"/>
    </location>
</feature>
<name>A0ABN9VNL4_9DINO</name>
<dbReference type="EMBL" id="CAUYUJ010017338">
    <property type="protein sequence ID" value="CAK0873934.1"/>
    <property type="molecule type" value="Genomic_DNA"/>
</dbReference>
<keyword evidence="3" id="KW-0812">Transmembrane</keyword>
<keyword evidence="3" id="KW-0472">Membrane</keyword>
<dbReference type="SUPFAM" id="SSF53448">
    <property type="entry name" value="Nucleotide-diphospho-sugar transferases"/>
    <property type="match status" value="1"/>
</dbReference>